<dbReference type="AlphaFoldDB" id="A0A0C1PNG5"/>
<feature type="transmembrane region" description="Helical" evidence="1">
    <location>
        <begin position="145"/>
        <end position="163"/>
    </location>
</feature>
<keyword evidence="3" id="KW-1185">Reference proteome</keyword>
<dbReference type="EMBL" id="JOJZ01000009">
    <property type="protein sequence ID" value="KID42277.1"/>
    <property type="molecule type" value="Genomic_DNA"/>
</dbReference>
<evidence type="ECO:0000313" key="2">
    <source>
        <dbReference type="EMBL" id="KID42277.1"/>
    </source>
</evidence>
<feature type="transmembrane region" description="Helical" evidence="1">
    <location>
        <begin position="70"/>
        <end position="87"/>
    </location>
</feature>
<sequence length="533" mass="60756">MLITLFFVVLSFLVVAPYFHGAGIITNVDGTFHISRLQESYLSLKSGNLFGIFPDVMTQAFGKIGYPQNLFYPIFIVAPEAIIHVIIKNGYFSYYIFLMIINFCIFISMYLCSARISKSKFAGIVSALVYGFFQYKIHVMFYQGDLAESIVFIFLPIVVYGLYELLVKDYHKWWILSVGMALIMLTHVLSTFLASIMVLFSLGLLFFSHDDYKDKFKRLLFTILAGIIAILLSCAFLIPFIQDYKFAGKMNIGTALLYDNAMPIQNMVFNFLPNQGPGFGVGIGIIGALVIISSIFVWKKLSLFYKYVTFEAIVFLLLVSNFFPWQLVQTQLKFIQVPYRLLLLATVLIGLMSGQCILILCRKFSTNKKVIFVSGLTLFSLCISFASNEYVKMNPGSLVTYYISKNNDGMNTMANSQVFDYLPKTTKSIEPYLVKHSIRGINNDNKDMKQLRWYTSYDQIHYKLVAKKSFANITIPNIYYPGFHAYVNNKEVPIKVDKNKAINIPVQKGINNIDIVYKKTIIQIATLWISIIS</sequence>
<feature type="transmembrane region" description="Helical" evidence="1">
    <location>
        <begin position="219"/>
        <end position="241"/>
    </location>
</feature>
<feature type="transmembrane region" description="Helical" evidence="1">
    <location>
        <begin position="117"/>
        <end position="133"/>
    </location>
</feature>
<feature type="transmembrane region" description="Helical" evidence="1">
    <location>
        <begin position="279"/>
        <end position="298"/>
    </location>
</feature>
<organism evidence="2 3">
    <name type="scientific">Fructilactobacillus fructivorans</name>
    <dbReference type="NCBI Taxonomy" id="1614"/>
    <lineage>
        <taxon>Bacteria</taxon>
        <taxon>Bacillati</taxon>
        <taxon>Bacillota</taxon>
        <taxon>Bacilli</taxon>
        <taxon>Lactobacillales</taxon>
        <taxon>Lactobacillaceae</taxon>
        <taxon>Fructilactobacillus</taxon>
    </lineage>
</organism>
<feature type="transmembrane region" description="Helical" evidence="1">
    <location>
        <begin position="175"/>
        <end position="207"/>
    </location>
</feature>
<feature type="transmembrane region" description="Helical" evidence="1">
    <location>
        <begin position="370"/>
        <end position="387"/>
    </location>
</feature>
<protein>
    <submittedName>
        <fullName evidence="2">Uncharacterized protein</fullName>
    </submittedName>
</protein>
<reference evidence="2 3" key="1">
    <citation type="submission" date="2014-06" db="EMBL/GenBank/DDBJ databases">
        <title>Functional and comparative genomic analyses of the Drosophila gut microbiota identify candidate symbiosis factors.</title>
        <authorList>
            <person name="Newell P.D."/>
            <person name="Chaston J.M."/>
            <person name="Douglas A.E."/>
        </authorList>
    </citation>
    <scope>NUCLEOTIDE SEQUENCE [LARGE SCALE GENOMIC DNA]</scope>
    <source>
        <strain evidence="2 3">DmCS_002</strain>
    </source>
</reference>
<evidence type="ECO:0000313" key="3">
    <source>
        <dbReference type="Proteomes" id="UP000031397"/>
    </source>
</evidence>
<name>A0A0C1PNG5_9LACO</name>
<feature type="transmembrane region" description="Helical" evidence="1">
    <location>
        <begin position="94"/>
        <end position="111"/>
    </location>
</feature>
<proteinExistence type="predicted"/>
<keyword evidence="1" id="KW-0812">Transmembrane</keyword>
<dbReference type="OrthoDB" id="9784157at2"/>
<comment type="caution">
    <text evidence="2">The sequence shown here is derived from an EMBL/GenBank/DDBJ whole genome shotgun (WGS) entry which is preliminary data.</text>
</comment>
<gene>
    <name evidence="2" type="ORF">LfDm3_0206</name>
</gene>
<keyword evidence="1" id="KW-1133">Transmembrane helix</keyword>
<dbReference type="PATRIC" id="fig|1614.7.peg.196"/>
<keyword evidence="1" id="KW-0472">Membrane</keyword>
<feature type="transmembrane region" description="Helical" evidence="1">
    <location>
        <begin position="307"/>
        <end position="327"/>
    </location>
</feature>
<dbReference type="Proteomes" id="UP000031397">
    <property type="component" value="Unassembled WGS sequence"/>
</dbReference>
<accession>A0A0C1PNG5</accession>
<feature type="transmembrane region" description="Helical" evidence="1">
    <location>
        <begin position="339"/>
        <end position="361"/>
    </location>
</feature>
<dbReference type="GeneID" id="74912905"/>
<dbReference type="RefSeq" id="WP_156112323.1">
    <property type="nucleotide sequence ID" value="NZ_JOJZ01000009.1"/>
</dbReference>
<evidence type="ECO:0000256" key="1">
    <source>
        <dbReference type="SAM" id="Phobius"/>
    </source>
</evidence>